<dbReference type="InterPro" id="IPR011990">
    <property type="entry name" value="TPR-like_helical_dom_sf"/>
</dbReference>
<dbReference type="Pfam" id="PF00515">
    <property type="entry name" value="TPR_1"/>
    <property type="match status" value="1"/>
</dbReference>
<dbReference type="Proteomes" id="UP000182360">
    <property type="component" value="Unassembled WGS sequence"/>
</dbReference>
<dbReference type="PROSITE" id="PS50293">
    <property type="entry name" value="TPR_REGION"/>
    <property type="match status" value="1"/>
</dbReference>
<dbReference type="InterPro" id="IPR019734">
    <property type="entry name" value="TPR_rpt"/>
</dbReference>
<evidence type="ECO:0000256" key="1">
    <source>
        <dbReference type="PROSITE-ProRule" id="PRU00339"/>
    </source>
</evidence>
<reference evidence="2 3" key="1">
    <citation type="submission" date="2016-10" db="EMBL/GenBank/DDBJ databases">
        <authorList>
            <person name="de Groot N.N."/>
        </authorList>
    </citation>
    <scope>NUCLEOTIDE SEQUENCE [LARGE SCALE GENOMIC DNA]</scope>
    <source>
        <strain evidence="2 3">B25</strain>
    </source>
</reference>
<name>A0A1H9FHM9_9SPIR</name>
<dbReference type="EMBL" id="FOFU01000004">
    <property type="protein sequence ID" value="SEQ36838.1"/>
    <property type="molecule type" value="Genomic_DNA"/>
</dbReference>
<organism evidence="2 3">
    <name type="scientific">Treponema bryantii</name>
    <dbReference type="NCBI Taxonomy" id="163"/>
    <lineage>
        <taxon>Bacteria</taxon>
        <taxon>Pseudomonadati</taxon>
        <taxon>Spirochaetota</taxon>
        <taxon>Spirochaetia</taxon>
        <taxon>Spirochaetales</taxon>
        <taxon>Treponemataceae</taxon>
        <taxon>Treponema</taxon>
    </lineage>
</organism>
<dbReference type="SMART" id="SM00028">
    <property type="entry name" value="TPR"/>
    <property type="match status" value="2"/>
</dbReference>
<accession>A0A1H9FHM9</accession>
<proteinExistence type="predicted"/>
<gene>
    <name evidence="2" type="ORF">SAMN04487977_10425</name>
</gene>
<dbReference type="PROSITE" id="PS50005">
    <property type="entry name" value="TPR"/>
    <property type="match status" value="1"/>
</dbReference>
<protein>
    <submittedName>
        <fullName evidence="2">Tetratricopeptide repeat-containing protein</fullName>
    </submittedName>
</protein>
<dbReference type="AlphaFoldDB" id="A0A1H9FHM9"/>
<dbReference type="SUPFAM" id="SSF48452">
    <property type="entry name" value="TPR-like"/>
    <property type="match status" value="1"/>
</dbReference>
<dbReference type="OrthoDB" id="9789740at2"/>
<evidence type="ECO:0000313" key="2">
    <source>
        <dbReference type="EMBL" id="SEQ36838.1"/>
    </source>
</evidence>
<feature type="repeat" description="TPR" evidence="1">
    <location>
        <begin position="595"/>
        <end position="628"/>
    </location>
</feature>
<keyword evidence="3" id="KW-1185">Reference proteome</keyword>
<evidence type="ECO:0000313" key="3">
    <source>
        <dbReference type="Proteomes" id="UP000182360"/>
    </source>
</evidence>
<dbReference type="Gene3D" id="1.25.40.10">
    <property type="entry name" value="Tetratricopeptide repeat domain"/>
    <property type="match status" value="1"/>
</dbReference>
<keyword evidence="1" id="KW-0802">TPR repeat</keyword>
<dbReference type="RefSeq" id="WP_143064197.1">
    <property type="nucleotide sequence ID" value="NZ_FOFU01000004.1"/>
</dbReference>
<sequence length="645" mass="71547">MIKKVFFSITLSFLLLLPVNAIELVFSGTPELLFPFLTGGSEKYDSLGFGGMLDTGVALWDTLNVGTTAGFYAVPKMSSSKLRESEAKNVFFVPVGLKVGVTLYPFSRISFSAGVSGGPSLALSGSAIHYQPWYRADASFAFRINPSFSVGLSASWMDIQYDSWARNPLLQGVSGGVSVTYRYDTKKSTGSVSATAECDDSVFPLIASIYKENSFGNIYISNDETAEIRNVHVYIRAEGYTASDIECGSISVLRKHKTEVIPLIADFSSSILQFTENGQIPAEVKIDYELLGQKRTAVSQIIIPIYNRNQTRWVDPAVLASYVSASSPEVMEFSKSLVGVARRYLRSGLNRNMQFAMYLFEGMRQAGIKYEEDSSSPYDTYHLNLETLDYIQYPYQTMLYKAGDKDEVGILLISLLQSVGIQTGFIATADDFIVLFNTEISENHIDNFFDGSDRVLVLDDGNVWLPLSMKVFGEGFINSWYKAVEEFMAVTEAEEDYSYVDISSAWTYYPPASFSSGENVALNTSEKKISEIVETDISRYITAEFGPQIAAVQNRILKEGASAPLYNQLGLLYVRAGMYSSAIPVYQLSAKMGSIPAMNNLGNIASMQKNYKEAMSWYQKVLELDPENKTALSNLNRIQSELKNE</sequence>